<accession>A0A365Z0C4</accession>
<name>A0A365Z0C4_9PROT</name>
<dbReference type="SUPFAM" id="SSF56784">
    <property type="entry name" value="HAD-like"/>
    <property type="match status" value="1"/>
</dbReference>
<dbReference type="PANTHER" id="PTHR43481:SF4">
    <property type="entry name" value="GLYCEROL-1-PHOSPHATE PHOSPHOHYDROLASE 1-RELATED"/>
    <property type="match status" value="1"/>
</dbReference>
<dbReference type="SFLD" id="SFLDS00003">
    <property type="entry name" value="Haloacid_Dehalogenase"/>
    <property type="match status" value="1"/>
</dbReference>
<evidence type="ECO:0000313" key="2">
    <source>
        <dbReference type="Proteomes" id="UP000252680"/>
    </source>
</evidence>
<dbReference type="Proteomes" id="UP000252680">
    <property type="component" value="Unassembled WGS sequence"/>
</dbReference>
<dbReference type="InterPro" id="IPR023198">
    <property type="entry name" value="PGP-like_dom2"/>
</dbReference>
<evidence type="ECO:0000313" key="1">
    <source>
        <dbReference type="EMBL" id="RBM09224.1"/>
    </source>
</evidence>
<dbReference type="Pfam" id="PF13419">
    <property type="entry name" value="HAD_2"/>
    <property type="match status" value="1"/>
</dbReference>
<dbReference type="NCBIfam" id="TIGR01509">
    <property type="entry name" value="HAD-SF-IA-v3"/>
    <property type="match status" value="1"/>
</dbReference>
<dbReference type="RefSeq" id="WP_113594917.1">
    <property type="nucleotide sequence ID" value="NZ_QEXL01000002.1"/>
</dbReference>
<gene>
    <name evidence="1" type="ORF">NJLHNGOC_02355</name>
</gene>
<dbReference type="OrthoDB" id="414934at2"/>
<dbReference type="PANTHER" id="PTHR43481">
    <property type="entry name" value="FRUCTOSE-1-PHOSPHATE PHOSPHATASE"/>
    <property type="match status" value="1"/>
</dbReference>
<organism evidence="1 2">
    <name type="scientific">Novacetimonas cocois</name>
    <dbReference type="NCBI Taxonomy" id="1747507"/>
    <lineage>
        <taxon>Bacteria</taxon>
        <taxon>Pseudomonadati</taxon>
        <taxon>Pseudomonadota</taxon>
        <taxon>Alphaproteobacteria</taxon>
        <taxon>Acetobacterales</taxon>
        <taxon>Acetobacteraceae</taxon>
        <taxon>Novacetimonas</taxon>
    </lineage>
</organism>
<keyword evidence="2" id="KW-1185">Reference proteome</keyword>
<dbReference type="SFLD" id="SFLDG01135">
    <property type="entry name" value="C1.5.6:_HAD__Beta-PGM__Phospha"/>
    <property type="match status" value="1"/>
</dbReference>
<dbReference type="GO" id="GO:0050308">
    <property type="term" value="F:sugar-phosphatase activity"/>
    <property type="evidence" value="ECO:0007669"/>
    <property type="project" value="TreeGrafter"/>
</dbReference>
<protein>
    <submittedName>
        <fullName evidence="1">Phosphatase</fullName>
    </submittedName>
</protein>
<dbReference type="EMBL" id="QEXL01000002">
    <property type="protein sequence ID" value="RBM09224.1"/>
    <property type="molecule type" value="Genomic_DNA"/>
</dbReference>
<dbReference type="InterPro" id="IPR036412">
    <property type="entry name" value="HAD-like_sf"/>
</dbReference>
<comment type="caution">
    <text evidence="1">The sequence shown here is derived from an EMBL/GenBank/DDBJ whole genome shotgun (WGS) entry which is preliminary data.</text>
</comment>
<dbReference type="InterPro" id="IPR051806">
    <property type="entry name" value="HAD-like_SPP"/>
</dbReference>
<dbReference type="CDD" id="cd07505">
    <property type="entry name" value="HAD_BPGM-like"/>
    <property type="match status" value="1"/>
</dbReference>
<dbReference type="Gene3D" id="3.40.50.1000">
    <property type="entry name" value="HAD superfamily/HAD-like"/>
    <property type="match status" value="1"/>
</dbReference>
<proteinExistence type="predicted"/>
<dbReference type="Gene3D" id="1.10.150.240">
    <property type="entry name" value="Putative phosphatase, domain 2"/>
    <property type="match status" value="1"/>
</dbReference>
<dbReference type="InterPro" id="IPR041492">
    <property type="entry name" value="HAD_2"/>
</dbReference>
<dbReference type="InterPro" id="IPR006439">
    <property type="entry name" value="HAD-SF_hydro_IA"/>
</dbReference>
<dbReference type="InterPro" id="IPR023214">
    <property type="entry name" value="HAD_sf"/>
</dbReference>
<reference evidence="1 2" key="1">
    <citation type="submission" date="2018-05" db="EMBL/GenBank/DDBJ databases">
        <title>Komagataeibacter cocois sp. nov., for a novel cellulose- producing strain isolated from coconut milk.</title>
        <authorList>
            <person name="Liu L."/>
            <person name="Wang Y."/>
            <person name="Liu S."/>
            <person name="Bi J."/>
            <person name="Chen H."/>
            <person name="Deng J."/>
            <person name="Zhang C."/>
            <person name="Hu Q."/>
            <person name="Li C."/>
        </authorList>
    </citation>
    <scope>NUCLEOTIDE SEQUENCE [LARGE SCALE GENOMIC DNA]</scope>
    <source>
        <strain evidence="1 2">WE7</strain>
    </source>
</reference>
<dbReference type="AlphaFoldDB" id="A0A365Z0C4"/>
<dbReference type="SFLD" id="SFLDG01129">
    <property type="entry name" value="C1.5:_HAD__Beta-PGM__Phosphata"/>
    <property type="match status" value="1"/>
</dbReference>
<sequence>MSIVPPGMKALIFDCDGTLVDTLPLYLRAWLATLEEVTQQPVSREWFRGHGGMSEHMVLDIVEDRLGRPVDRERIITTARASLHDLLDELEEISVVAAIARQYHRRLPMAVASNGSRQIVQASLSRVGLDHLFDAMLTIDDVQHGKPAPDLFLAAAKRLGVAPEHCFVFEDSREGMAAARNAGMAYVDVATLLA</sequence>